<dbReference type="PRINTS" id="PR00301">
    <property type="entry name" value="HEATSHOCK70"/>
</dbReference>
<dbReference type="Gene3D" id="2.60.34.10">
    <property type="entry name" value="Substrate Binding Domain Of DNAk, Chain A, domain 1"/>
    <property type="match status" value="1"/>
</dbReference>
<dbReference type="InterPro" id="IPR013126">
    <property type="entry name" value="Hsp_70_fam"/>
</dbReference>
<dbReference type="Gene3D" id="3.30.420.40">
    <property type="match status" value="3"/>
</dbReference>
<evidence type="ECO:0000256" key="2">
    <source>
        <dbReference type="ARBA" id="ARBA00022741"/>
    </source>
</evidence>
<dbReference type="Gene3D" id="3.90.640.10">
    <property type="entry name" value="Actin, Chain A, domain 4"/>
    <property type="match status" value="2"/>
</dbReference>
<dbReference type="GO" id="GO:0005524">
    <property type="term" value="F:ATP binding"/>
    <property type="evidence" value="ECO:0007669"/>
    <property type="project" value="UniProtKB-KW"/>
</dbReference>
<dbReference type="SUPFAM" id="SSF100920">
    <property type="entry name" value="Heat shock protein 70kD (HSP70), peptide-binding domain"/>
    <property type="match status" value="1"/>
</dbReference>
<evidence type="ECO:0000313" key="7">
    <source>
        <dbReference type="Proteomes" id="UP000288716"/>
    </source>
</evidence>
<sequence>KRTLKNKLKFSKTVVVISVGAAFTNVAIIQVKKSSLIVKYNSFGLQIGGNDFDERLADFVLKHLKNTAYMSVAQVATLRKDCCSAKVALSTSDKVAIEVKIASNKQMLSITKIDFEEVCATSFKRIFDTIEEALFYSDTLYTSVHDVLLVGGSTKIPKIIENVKRIFKCSNIIHCKDDVISNGAAVYTMNNKLKCIEIKDKTVFQYMLESYDKMVIERNTFIPSEIQRCVFVRNGRSSLQLKFWESGDAYYRLIGDFDMEIPVIKDNIAIIAKLSIDENGIICIKAVDYSTLDESLLYLKTRLLTEDIKEMADCTHLCFTDYFTHLSEKQRLFAKNRLVTRIKEMRKKLAITSSESHKAEFIVKIHFALHWIQERSHTKEEFEEKLEEIESEFKDLFCLPVNDYDSDSEEYVEFDYGCENQEQSESRQRFEKFLTLLKSEAIFNQFTHLKGYMKFWSEAKVLRQDAENIFQTSVDSNELIAEQCNVWKILDEWELKLHKENECEKSKQTLLTYLAIIKNQEIFVSKSQTLLSEYLSSVLRDKIEDTERLINSGEESDYKVLKTEIQEFIENNQRKLNIENNKRLKSLCEIRKFVRNYESMIKRVRDDFKKMNLTKCTERAKIWIENNKLAPKEVLDEKLLSLHEEYAQFELIIKDCFSKCYSTGKNELFLGIDIGTSKCKISCIVNGVCRNIYVPACVSVNAFNNCGFTSNVDRYSYFKFVSRNNYDLNQIIRNLIGEKHERVNNYSTLKFKKFKRLLNDEDLFALLLIRLRDIVQEYFKQTIKSLVMSVPTNCSKSLQDTLKSAALIAEFQEVSMISDTTCAVVAHYWNKRFEVGKHLGNERVIFVLSIGATFTSIAIFGIKNGTIEIRFNADGLRIAGNDFDTKLCEFVISKGYKGVHLTNDELVQLKNECEKVKTRLTSVEKVNADFKSVHCYNVLITRNEFEILCNELFRKINSCVKSVMHESAVNVNSVSDVLLVGGTTRMAKIKRDMQTVFPFAELLDYDEGIISIG</sequence>
<dbReference type="InterPro" id="IPR043129">
    <property type="entry name" value="ATPase_NBD"/>
</dbReference>
<gene>
    <name evidence="6" type="ORF">B4U80_13378</name>
</gene>
<accession>A0A443S7D6</accession>
<keyword evidence="2" id="KW-0547">Nucleotide-binding</keyword>
<dbReference type="STRING" id="299467.A0A443S7D6"/>
<dbReference type="PANTHER" id="PTHR19375">
    <property type="entry name" value="HEAT SHOCK PROTEIN 70KDA"/>
    <property type="match status" value="1"/>
</dbReference>
<reference evidence="6 7" key="1">
    <citation type="journal article" date="2018" name="Gigascience">
        <title>Genomes of trombidid mites reveal novel predicted allergens and laterally-transferred genes associated with secondary metabolism.</title>
        <authorList>
            <person name="Dong X."/>
            <person name="Chaisiri K."/>
            <person name="Xia D."/>
            <person name="Armstrong S.D."/>
            <person name="Fang Y."/>
            <person name="Donnelly M.J."/>
            <person name="Kadowaki T."/>
            <person name="McGarry J.W."/>
            <person name="Darby A.C."/>
            <person name="Makepeace B.L."/>
        </authorList>
    </citation>
    <scope>NUCLEOTIDE SEQUENCE [LARGE SCALE GENOMIC DNA]</scope>
    <source>
        <strain evidence="6">UoL-UT</strain>
    </source>
</reference>
<keyword evidence="4" id="KW-0175">Coiled coil</keyword>
<dbReference type="OrthoDB" id="3257966at2759"/>
<feature type="coiled-coil region" evidence="4">
    <location>
        <begin position="899"/>
        <end position="926"/>
    </location>
</feature>
<organism evidence="6 7">
    <name type="scientific">Leptotrombidium deliense</name>
    <dbReference type="NCBI Taxonomy" id="299467"/>
    <lineage>
        <taxon>Eukaryota</taxon>
        <taxon>Metazoa</taxon>
        <taxon>Ecdysozoa</taxon>
        <taxon>Arthropoda</taxon>
        <taxon>Chelicerata</taxon>
        <taxon>Arachnida</taxon>
        <taxon>Acari</taxon>
        <taxon>Acariformes</taxon>
        <taxon>Trombidiformes</taxon>
        <taxon>Prostigmata</taxon>
        <taxon>Anystina</taxon>
        <taxon>Parasitengona</taxon>
        <taxon>Trombiculoidea</taxon>
        <taxon>Trombiculidae</taxon>
        <taxon>Leptotrombidium</taxon>
    </lineage>
</organism>
<dbReference type="SUPFAM" id="SSF53067">
    <property type="entry name" value="Actin-like ATPase domain"/>
    <property type="match status" value="3"/>
</dbReference>
<dbReference type="Proteomes" id="UP000288716">
    <property type="component" value="Unassembled WGS sequence"/>
</dbReference>
<keyword evidence="3" id="KW-0067">ATP-binding</keyword>
<evidence type="ECO:0000256" key="1">
    <source>
        <dbReference type="ARBA" id="ARBA00007381"/>
    </source>
</evidence>
<evidence type="ECO:0000256" key="4">
    <source>
        <dbReference type="SAM" id="Coils"/>
    </source>
</evidence>
<proteinExistence type="inferred from homology"/>
<dbReference type="AlphaFoldDB" id="A0A443S7D6"/>
<dbReference type="GO" id="GO:0140662">
    <property type="term" value="F:ATP-dependent protein folding chaperone"/>
    <property type="evidence" value="ECO:0007669"/>
    <property type="project" value="InterPro"/>
</dbReference>
<keyword evidence="5" id="KW-1133">Transmembrane helix</keyword>
<keyword evidence="5" id="KW-0812">Transmembrane</keyword>
<dbReference type="Pfam" id="PF00012">
    <property type="entry name" value="HSP70"/>
    <property type="match status" value="2"/>
</dbReference>
<feature type="transmembrane region" description="Helical" evidence="5">
    <location>
        <begin position="12"/>
        <end position="31"/>
    </location>
</feature>
<protein>
    <submittedName>
        <fullName evidence="6">Luminal-binding protein 5-like protein</fullName>
    </submittedName>
</protein>
<keyword evidence="5" id="KW-0472">Membrane</keyword>
<keyword evidence="7" id="KW-1185">Reference proteome</keyword>
<dbReference type="InterPro" id="IPR018181">
    <property type="entry name" value="Heat_shock_70_CS"/>
</dbReference>
<dbReference type="PROSITE" id="PS01036">
    <property type="entry name" value="HSP70_3"/>
    <property type="match status" value="1"/>
</dbReference>
<feature type="non-terminal residue" evidence="6">
    <location>
        <position position="1013"/>
    </location>
</feature>
<dbReference type="EMBL" id="NCKV01006450">
    <property type="protein sequence ID" value="RWS23442.1"/>
    <property type="molecule type" value="Genomic_DNA"/>
</dbReference>
<feature type="coiled-coil region" evidence="4">
    <location>
        <begin position="372"/>
        <end position="399"/>
    </location>
</feature>
<comment type="caution">
    <text evidence="6">The sequence shown here is derived from an EMBL/GenBank/DDBJ whole genome shotgun (WGS) entry which is preliminary data.</text>
</comment>
<comment type="similarity">
    <text evidence="1">Belongs to the heat shock protein 70 family.</text>
</comment>
<dbReference type="VEuPathDB" id="VectorBase:LDEU008598"/>
<evidence type="ECO:0000256" key="3">
    <source>
        <dbReference type="ARBA" id="ARBA00022840"/>
    </source>
</evidence>
<name>A0A443S7D6_9ACAR</name>
<evidence type="ECO:0000313" key="6">
    <source>
        <dbReference type="EMBL" id="RWS23442.1"/>
    </source>
</evidence>
<evidence type="ECO:0000256" key="5">
    <source>
        <dbReference type="SAM" id="Phobius"/>
    </source>
</evidence>
<feature type="non-terminal residue" evidence="6">
    <location>
        <position position="1"/>
    </location>
</feature>
<dbReference type="InterPro" id="IPR029047">
    <property type="entry name" value="HSP70_peptide-bd_sf"/>
</dbReference>